<protein>
    <submittedName>
        <fullName evidence="2">Uncharacterized protein</fullName>
    </submittedName>
</protein>
<dbReference type="EMBL" id="KV417523">
    <property type="protein sequence ID" value="KZP24960.1"/>
    <property type="molecule type" value="Genomic_DNA"/>
</dbReference>
<dbReference type="AlphaFoldDB" id="A0A166NFT6"/>
<reference evidence="2 3" key="1">
    <citation type="journal article" date="2016" name="Mol. Biol. Evol.">
        <title>Comparative Genomics of Early-Diverging Mushroom-Forming Fungi Provides Insights into the Origins of Lignocellulose Decay Capabilities.</title>
        <authorList>
            <person name="Nagy L.G."/>
            <person name="Riley R."/>
            <person name="Tritt A."/>
            <person name="Adam C."/>
            <person name="Daum C."/>
            <person name="Floudas D."/>
            <person name="Sun H."/>
            <person name="Yadav J.S."/>
            <person name="Pangilinan J."/>
            <person name="Larsson K.H."/>
            <person name="Matsuura K."/>
            <person name="Barry K."/>
            <person name="Labutti K."/>
            <person name="Kuo R."/>
            <person name="Ohm R.A."/>
            <person name="Bhattacharya S.S."/>
            <person name="Shirouzu T."/>
            <person name="Yoshinaga Y."/>
            <person name="Martin F.M."/>
            <person name="Grigoriev I.V."/>
            <person name="Hibbett D.S."/>
        </authorList>
    </citation>
    <scope>NUCLEOTIDE SEQUENCE [LARGE SCALE GENOMIC DNA]</scope>
    <source>
        <strain evidence="2 3">CBS 109695</strain>
    </source>
</reference>
<name>A0A166NFT6_9AGAM</name>
<gene>
    <name evidence="2" type="ORF">FIBSPDRAFT_856317</name>
</gene>
<evidence type="ECO:0000313" key="2">
    <source>
        <dbReference type="EMBL" id="KZP24960.1"/>
    </source>
</evidence>
<proteinExistence type="predicted"/>
<organism evidence="2 3">
    <name type="scientific">Athelia psychrophila</name>
    <dbReference type="NCBI Taxonomy" id="1759441"/>
    <lineage>
        <taxon>Eukaryota</taxon>
        <taxon>Fungi</taxon>
        <taxon>Dikarya</taxon>
        <taxon>Basidiomycota</taxon>
        <taxon>Agaricomycotina</taxon>
        <taxon>Agaricomycetes</taxon>
        <taxon>Agaricomycetidae</taxon>
        <taxon>Atheliales</taxon>
        <taxon>Atheliaceae</taxon>
        <taxon>Athelia</taxon>
    </lineage>
</organism>
<keyword evidence="3" id="KW-1185">Reference proteome</keyword>
<feature type="region of interest" description="Disordered" evidence="1">
    <location>
        <begin position="44"/>
        <end position="72"/>
    </location>
</feature>
<sequence length="72" mass="7884">MWDAYTAEGVHEAGEVDWAHIKPFAAAFDRAQEQLVVVMTVAMPSAPRRRLTGKPGASENDNSRDEEGEADP</sequence>
<dbReference type="Proteomes" id="UP000076532">
    <property type="component" value="Unassembled WGS sequence"/>
</dbReference>
<evidence type="ECO:0000313" key="3">
    <source>
        <dbReference type="Proteomes" id="UP000076532"/>
    </source>
</evidence>
<accession>A0A166NFT6</accession>
<evidence type="ECO:0000256" key="1">
    <source>
        <dbReference type="SAM" id="MobiDB-lite"/>
    </source>
</evidence>